<dbReference type="Proteomes" id="UP000219565">
    <property type="component" value="Unassembled WGS sequence"/>
</dbReference>
<proteinExistence type="predicted"/>
<dbReference type="AlphaFoldDB" id="A0A285LU76"/>
<sequence>MRTRRVRLGLDGVGTFAATTLIERAKWRRNQDGRWDDKRLAAHSEYANSVKTCAQLAYRVTATRGYPANDQPIDGLMALASADADRTVKWESVLLLGSPAAISASAARHWHEGMWKLSLVARLQDVDHAVYVELFDSIGRRRNEFYECARADLGIRSGTLPPDDRAWLPPAGA</sequence>
<gene>
    <name evidence="1" type="ORF">SAMN04244553_5436</name>
</gene>
<protein>
    <submittedName>
        <fullName evidence="1">Uncharacterized protein</fullName>
    </submittedName>
</protein>
<evidence type="ECO:0000313" key="2">
    <source>
        <dbReference type="Proteomes" id="UP000219565"/>
    </source>
</evidence>
<dbReference type="EMBL" id="OBEG01000006">
    <property type="protein sequence ID" value="SNY88462.1"/>
    <property type="molecule type" value="Genomic_DNA"/>
</dbReference>
<reference evidence="1 2" key="1">
    <citation type="submission" date="2017-09" db="EMBL/GenBank/DDBJ databases">
        <authorList>
            <person name="Ehlers B."/>
            <person name="Leendertz F.H."/>
        </authorList>
    </citation>
    <scope>NUCLEOTIDE SEQUENCE [LARGE SCALE GENOMIC DNA]</scope>
    <source>
        <strain evidence="1 2">DSM 45537</strain>
    </source>
</reference>
<keyword evidence="2" id="KW-1185">Reference proteome</keyword>
<organism evidence="1 2">
    <name type="scientific">Nocardia amikacinitolerans</name>
    <dbReference type="NCBI Taxonomy" id="756689"/>
    <lineage>
        <taxon>Bacteria</taxon>
        <taxon>Bacillati</taxon>
        <taxon>Actinomycetota</taxon>
        <taxon>Actinomycetes</taxon>
        <taxon>Mycobacteriales</taxon>
        <taxon>Nocardiaceae</taxon>
        <taxon>Nocardia</taxon>
    </lineage>
</organism>
<accession>A0A285LU76</accession>
<evidence type="ECO:0000313" key="1">
    <source>
        <dbReference type="EMBL" id="SNY88462.1"/>
    </source>
</evidence>
<name>A0A285LU76_9NOCA</name>